<evidence type="ECO:0000313" key="3">
    <source>
        <dbReference type="Proteomes" id="UP000886725"/>
    </source>
</evidence>
<evidence type="ECO:0000313" key="2">
    <source>
        <dbReference type="EMBL" id="HIQ65135.1"/>
    </source>
</evidence>
<dbReference type="Gene3D" id="3.30.700.10">
    <property type="entry name" value="Glycoprotein, Type 4 Pilin"/>
    <property type="match status" value="1"/>
</dbReference>
<dbReference type="Proteomes" id="UP000886725">
    <property type="component" value="Unassembled WGS sequence"/>
</dbReference>
<organism evidence="2 3">
    <name type="scientific">Candidatus Faecenecus gallistercoris</name>
    <dbReference type="NCBI Taxonomy" id="2840793"/>
    <lineage>
        <taxon>Bacteria</taxon>
        <taxon>Bacillati</taxon>
        <taxon>Bacillota</taxon>
        <taxon>Bacillota incertae sedis</taxon>
        <taxon>Candidatus Faecenecus</taxon>
    </lineage>
</organism>
<keyword evidence="1" id="KW-0472">Membrane</keyword>
<proteinExistence type="predicted"/>
<dbReference type="Pfam" id="PF07963">
    <property type="entry name" value="N_methyl"/>
    <property type="match status" value="1"/>
</dbReference>
<gene>
    <name evidence="2" type="ORF">IAC85_05290</name>
</gene>
<dbReference type="EMBL" id="DVFU01000102">
    <property type="protein sequence ID" value="HIQ65135.1"/>
    <property type="molecule type" value="Genomic_DNA"/>
</dbReference>
<reference evidence="2" key="1">
    <citation type="submission" date="2020-10" db="EMBL/GenBank/DDBJ databases">
        <authorList>
            <person name="Gilroy R."/>
        </authorList>
    </citation>
    <scope>NUCLEOTIDE SEQUENCE</scope>
    <source>
        <strain evidence="2">CHK165-10780</strain>
    </source>
</reference>
<dbReference type="NCBIfam" id="TIGR02532">
    <property type="entry name" value="IV_pilin_GFxxxE"/>
    <property type="match status" value="1"/>
</dbReference>
<keyword evidence="1" id="KW-0812">Transmembrane</keyword>
<dbReference type="SUPFAM" id="SSF54523">
    <property type="entry name" value="Pili subunits"/>
    <property type="match status" value="1"/>
</dbReference>
<dbReference type="PROSITE" id="PS00409">
    <property type="entry name" value="PROKAR_NTER_METHYL"/>
    <property type="match status" value="1"/>
</dbReference>
<keyword evidence="1" id="KW-1133">Transmembrane helix</keyword>
<feature type="transmembrane region" description="Helical" evidence="1">
    <location>
        <begin position="12"/>
        <end position="37"/>
    </location>
</feature>
<evidence type="ECO:0000256" key="1">
    <source>
        <dbReference type="SAM" id="Phobius"/>
    </source>
</evidence>
<dbReference type="InterPro" id="IPR045584">
    <property type="entry name" value="Pilin-like"/>
</dbReference>
<name>A0A9D1CKS5_9FIRM</name>
<sequence length="63" mass="6881">MKKQMKSKGFTLIELLAVVVLLGIVALIAVPSVTYYLTSSEASAYEMTEQNIVAATYNMFADC</sequence>
<accession>A0A9D1CKS5</accession>
<protein>
    <submittedName>
        <fullName evidence="2">Type II secretion system protein</fullName>
    </submittedName>
</protein>
<dbReference type="InterPro" id="IPR012902">
    <property type="entry name" value="N_methyl_site"/>
</dbReference>
<dbReference type="AlphaFoldDB" id="A0A9D1CKS5"/>
<reference evidence="2" key="2">
    <citation type="journal article" date="2021" name="PeerJ">
        <title>Extensive microbial diversity within the chicken gut microbiome revealed by metagenomics and culture.</title>
        <authorList>
            <person name="Gilroy R."/>
            <person name="Ravi A."/>
            <person name="Getino M."/>
            <person name="Pursley I."/>
            <person name="Horton D.L."/>
            <person name="Alikhan N.F."/>
            <person name="Baker D."/>
            <person name="Gharbi K."/>
            <person name="Hall N."/>
            <person name="Watson M."/>
            <person name="Adriaenssens E.M."/>
            <person name="Foster-Nyarko E."/>
            <person name="Jarju S."/>
            <person name="Secka A."/>
            <person name="Antonio M."/>
            <person name="Oren A."/>
            <person name="Chaudhuri R.R."/>
            <person name="La Ragione R."/>
            <person name="Hildebrand F."/>
            <person name="Pallen M.J."/>
        </authorList>
    </citation>
    <scope>NUCLEOTIDE SEQUENCE</scope>
    <source>
        <strain evidence="2">CHK165-10780</strain>
    </source>
</reference>
<comment type="caution">
    <text evidence="2">The sequence shown here is derived from an EMBL/GenBank/DDBJ whole genome shotgun (WGS) entry which is preliminary data.</text>
</comment>
<feature type="non-terminal residue" evidence="2">
    <location>
        <position position="63"/>
    </location>
</feature>